<feature type="domain" description="AMP-dependent synthetase/ligase" evidence="1">
    <location>
        <begin position="21"/>
        <end position="379"/>
    </location>
</feature>
<dbReference type="GO" id="GO:0044550">
    <property type="term" value="P:secondary metabolite biosynthetic process"/>
    <property type="evidence" value="ECO:0007669"/>
    <property type="project" value="TreeGrafter"/>
</dbReference>
<dbReference type="Gene3D" id="2.30.38.10">
    <property type="entry name" value="Luciferase, Domain 3"/>
    <property type="match status" value="1"/>
</dbReference>
<dbReference type="EMBL" id="BMSJ01000017">
    <property type="protein sequence ID" value="GGR51010.1"/>
    <property type="molecule type" value="Genomic_DNA"/>
</dbReference>
<dbReference type="AlphaFoldDB" id="A0AAV4KRI5"/>
<evidence type="ECO:0000313" key="5">
    <source>
        <dbReference type="Proteomes" id="UP000326029"/>
    </source>
</evidence>
<accession>A0AAV4KRI5</accession>
<evidence type="ECO:0000313" key="4">
    <source>
        <dbReference type="EMBL" id="QEV35441.1"/>
    </source>
</evidence>
<dbReference type="InterPro" id="IPR025110">
    <property type="entry name" value="AMP-bd_C"/>
</dbReference>
<sequence length="522" mass="55181">MIETTARRPAGGTAPLAHELFEAARARHPDLPAVVWGERSLGYEELGRESDRLARALLAAGVAGEPVGVFFERGFAITVAVLGVLKAGCAYVPLDPAYPDERLTAMVRDSGARVLLADKASADRLALPDGVRVTVLDDLLSAAAYEQAPPDGPGRPPAVGPDALAYVIYTSGSTGTPKGVAMPHGPLANLVDWQCRVSPAGRGDRTLQFSALSFDVSFQELFSTWASGGTLVVVDDATRRSCRALIELMDRASVRRVFLPFVALQAVAEHAAATGAWPASLREVVTAGEQLQVTPAVRALFHALGDGAVLVNQYGPSETHVVTSLELRGDPDAWPDQPSIGRPIDNAEAYVLDEHLRPRPPGTAGELCIGGPVLARGYLGRPEATAARFRTVPGVAGGGRLYRTGDLVEVLPDGDIRFLGRLDDQVKIRGHRVEPGEVEAHLRRLPEVADAAVVVRRGAAGAGQLAAYCVPSHGAEVTPSAIRRSLAARLPDHMVPTTIRSLPALPLTPSGKVDRKALANRS</sequence>
<dbReference type="InterPro" id="IPR020845">
    <property type="entry name" value="AMP-binding_CS"/>
</dbReference>
<proteinExistence type="predicted"/>
<dbReference type="PANTHER" id="PTHR45527:SF1">
    <property type="entry name" value="FATTY ACID SYNTHASE"/>
    <property type="match status" value="1"/>
</dbReference>
<dbReference type="Proteomes" id="UP000326029">
    <property type="component" value="Chromosome"/>
</dbReference>
<evidence type="ECO:0000313" key="6">
    <source>
        <dbReference type="Proteomes" id="UP000642014"/>
    </source>
</evidence>
<reference evidence="3" key="3">
    <citation type="submission" date="2023-08" db="EMBL/GenBank/DDBJ databases">
        <authorList>
            <person name="Sun Q."/>
            <person name="Ohkuma M."/>
        </authorList>
    </citation>
    <scope>NUCLEOTIDE SEQUENCE</scope>
    <source>
        <strain evidence="3">JCM 4205</strain>
    </source>
</reference>
<dbReference type="FunFam" id="3.40.50.980:FF:000001">
    <property type="entry name" value="Non-ribosomal peptide synthetase"/>
    <property type="match status" value="1"/>
</dbReference>
<dbReference type="GeneID" id="95457495"/>
<dbReference type="InterPro" id="IPR045851">
    <property type="entry name" value="AMP-bd_C_sf"/>
</dbReference>
<dbReference type="EMBL" id="CP023693">
    <property type="protein sequence ID" value="QEV35441.1"/>
    <property type="molecule type" value="Genomic_DNA"/>
</dbReference>
<dbReference type="GO" id="GO:0031177">
    <property type="term" value="F:phosphopantetheine binding"/>
    <property type="evidence" value="ECO:0007669"/>
    <property type="project" value="TreeGrafter"/>
</dbReference>
<reference evidence="4 5" key="2">
    <citation type="submission" date="2017-09" db="EMBL/GenBank/DDBJ databases">
        <authorList>
            <person name="Lee N."/>
            <person name="Cho B.-K."/>
        </authorList>
    </citation>
    <scope>NUCLEOTIDE SEQUENCE [LARGE SCALE GENOMIC DNA]</scope>
    <source>
        <strain evidence="4 5">ATCC 19740</strain>
    </source>
</reference>
<dbReference type="InterPro" id="IPR000873">
    <property type="entry name" value="AMP-dep_synth/lig_dom"/>
</dbReference>
<protein>
    <submittedName>
        <fullName evidence="4">Amino acid adenylation domain-containing protein</fullName>
    </submittedName>
</protein>
<reference evidence="3 6" key="1">
    <citation type="journal article" date="2014" name="Int. J. Syst. Evol. Microbiol.">
        <title>Complete genome sequence of Corynebacterium casei LMG S-19264T (=DSM 44701T), isolated from a smear-ripened cheese.</title>
        <authorList>
            <consortium name="US DOE Joint Genome Institute (JGI-PGF)"/>
            <person name="Walter F."/>
            <person name="Albersmeier A."/>
            <person name="Kalinowski J."/>
            <person name="Ruckert C."/>
        </authorList>
    </citation>
    <scope>NUCLEOTIDE SEQUENCE [LARGE SCALE GENOMIC DNA]</scope>
    <source>
        <strain evidence="3 6">JCM 4205</strain>
    </source>
</reference>
<organism evidence="3 6">
    <name type="scientific">Streptomyces cinereoruber</name>
    <dbReference type="NCBI Taxonomy" id="67260"/>
    <lineage>
        <taxon>Bacteria</taxon>
        <taxon>Bacillati</taxon>
        <taxon>Actinomycetota</taxon>
        <taxon>Actinomycetes</taxon>
        <taxon>Kitasatosporales</taxon>
        <taxon>Streptomycetaceae</taxon>
        <taxon>Streptomyces</taxon>
    </lineage>
</organism>
<name>A0AAV4KRI5_9ACTN</name>
<dbReference type="PANTHER" id="PTHR45527">
    <property type="entry name" value="NONRIBOSOMAL PEPTIDE SYNTHETASE"/>
    <property type="match status" value="1"/>
</dbReference>
<dbReference type="Pfam" id="PF00501">
    <property type="entry name" value="AMP-binding"/>
    <property type="match status" value="1"/>
</dbReference>
<keyword evidence="5" id="KW-1185">Reference proteome</keyword>
<evidence type="ECO:0000313" key="3">
    <source>
        <dbReference type="EMBL" id="GGR51010.1"/>
    </source>
</evidence>
<dbReference type="NCBIfam" id="TIGR01733">
    <property type="entry name" value="AA-adenyl-dom"/>
    <property type="match status" value="1"/>
</dbReference>
<dbReference type="GO" id="GO:0043041">
    <property type="term" value="P:amino acid activation for nonribosomal peptide biosynthetic process"/>
    <property type="evidence" value="ECO:0007669"/>
    <property type="project" value="TreeGrafter"/>
</dbReference>
<dbReference type="Gene3D" id="3.30.300.30">
    <property type="match status" value="1"/>
</dbReference>
<dbReference type="RefSeq" id="WP_109184333.1">
    <property type="nucleotide sequence ID" value="NZ_BMSJ01000017.1"/>
</dbReference>
<dbReference type="SUPFAM" id="SSF56801">
    <property type="entry name" value="Acetyl-CoA synthetase-like"/>
    <property type="match status" value="1"/>
</dbReference>
<gene>
    <name evidence="4" type="ORF">CP977_27415</name>
    <name evidence="3" type="ORF">GCM10010497_63050</name>
</gene>
<dbReference type="InterPro" id="IPR010071">
    <property type="entry name" value="AA_adenyl_dom"/>
</dbReference>
<dbReference type="Gene3D" id="3.40.50.980">
    <property type="match status" value="2"/>
</dbReference>
<evidence type="ECO:0000259" key="2">
    <source>
        <dbReference type="Pfam" id="PF13193"/>
    </source>
</evidence>
<dbReference type="Proteomes" id="UP000642014">
    <property type="component" value="Unassembled WGS sequence"/>
</dbReference>
<evidence type="ECO:0000259" key="1">
    <source>
        <dbReference type="Pfam" id="PF00501"/>
    </source>
</evidence>
<dbReference type="Pfam" id="PF13193">
    <property type="entry name" value="AMP-binding_C"/>
    <property type="match status" value="1"/>
</dbReference>
<dbReference type="GO" id="GO:0005737">
    <property type="term" value="C:cytoplasm"/>
    <property type="evidence" value="ECO:0007669"/>
    <property type="project" value="TreeGrafter"/>
</dbReference>
<feature type="domain" description="AMP-binding enzyme C-terminal" evidence="2">
    <location>
        <begin position="437"/>
        <end position="512"/>
    </location>
</feature>
<dbReference type="PROSITE" id="PS00455">
    <property type="entry name" value="AMP_BINDING"/>
    <property type="match status" value="1"/>
</dbReference>